<proteinExistence type="predicted"/>
<dbReference type="AlphaFoldDB" id="A0ABD0QT08"/>
<feature type="non-terminal residue" evidence="1">
    <location>
        <position position="51"/>
    </location>
</feature>
<gene>
    <name evidence="1" type="ORF">M9458_016420</name>
</gene>
<dbReference type="EMBL" id="JAMKFB020000007">
    <property type="protein sequence ID" value="KAL0189321.1"/>
    <property type="molecule type" value="Genomic_DNA"/>
</dbReference>
<reference evidence="1 2" key="1">
    <citation type="submission" date="2024-05" db="EMBL/GenBank/DDBJ databases">
        <title>Genome sequencing and assembly of Indian major carp, Cirrhinus mrigala (Hamilton, 1822).</title>
        <authorList>
            <person name="Mohindra V."/>
            <person name="Chowdhury L.M."/>
            <person name="Lal K."/>
            <person name="Jena J.K."/>
        </authorList>
    </citation>
    <scope>NUCLEOTIDE SEQUENCE [LARGE SCALE GENOMIC DNA]</scope>
    <source>
        <strain evidence="1">CM1030</strain>
        <tissue evidence="1">Blood</tissue>
    </source>
</reference>
<dbReference type="Proteomes" id="UP001529510">
    <property type="component" value="Unassembled WGS sequence"/>
</dbReference>
<feature type="non-terminal residue" evidence="1">
    <location>
        <position position="1"/>
    </location>
</feature>
<name>A0ABD0QT08_CIRMR</name>
<protein>
    <submittedName>
        <fullName evidence="1">Uncharacterized protein</fullName>
    </submittedName>
</protein>
<evidence type="ECO:0000313" key="1">
    <source>
        <dbReference type="EMBL" id="KAL0189321.1"/>
    </source>
</evidence>
<organism evidence="1 2">
    <name type="scientific">Cirrhinus mrigala</name>
    <name type="common">Mrigala</name>
    <dbReference type="NCBI Taxonomy" id="683832"/>
    <lineage>
        <taxon>Eukaryota</taxon>
        <taxon>Metazoa</taxon>
        <taxon>Chordata</taxon>
        <taxon>Craniata</taxon>
        <taxon>Vertebrata</taxon>
        <taxon>Euteleostomi</taxon>
        <taxon>Actinopterygii</taxon>
        <taxon>Neopterygii</taxon>
        <taxon>Teleostei</taxon>
        <taxon>Ostariophysi</taxon>
        <taxon>Cypriniformes</taxon>
        <taxon>Cyprinidae</taxon>
        <taxon>Labeoninae</taxon>
        <taxon>Labeonini</taxon>
        <taxon>Cirrhinus</taxon>
    </lineage>
</organism>
<comment type="caution">
    <text evidence="1">The sequence shown here is derived from an EMBL/GenBank/DDBJ whole genome shotgun (WGS) entry which is preliminary data.</text>
</comment>
<evidence type="ECO:0000313" key="2">
    <source>
        <dbReference type="Proteomes" id="UP001529510"/>
    </source>
</evidence>
<sequence>LFLRVVLPLLCLHYCQRPRRMSLSPSPGQLRVYSSNHSFYEGFNTPALWHH</sequence>
<accession>A0ABD0QT08</accession>
<keyword evidence="2" id="KW-1185">Reference proteome</keyword>